<name>A0ABR0KRD7_9PEZI</name>
<evidence type="ECO:0000313" key="2">
    <source>
        <dbReference type="Proteomes" id="UP001357485"/>
    </source>
</evidence>
<evidence type="ECO:0000313" key="1">
    <source>
        <dbReference type="EMBL" id="KAK5102437.1"/>
    </source>
</evidence>
<sequence length="183" mass="20520">GYLLHPGIIRTLQPESRIADLATGTGSVVAFSAWPAVIRLDFSIWLRDVAKEVPLFLNPLRTNPDTFAKALSYGGKTVFHILGNRGWLGNGYMERFSLFRTCGLVHVCEDTHSTHRFPETRAEYSKAASAGFLSAQRQLIKSGLLDWSDKQVIEARKSVLEEIEKGAYLRLDICTVLGRKPQW</sequence>
<comment type="caution">
    <text evidence="1">The sequence shown here is derived from an EMBL/GenBank/DDBJ whole genome shotgun (WGS) entry which is preliminary data.</text>
</comment>
<dbReference type="EMBL" id="JAVRRA010026042">
    <property type="protein sequence ID" value="KAK5102437.1"/>
    <property type="molecule type" value="Genomic_DNA"/>
</dbReference>
<proteinExistence type="predicted"/>
<protein>
    <submittedName>
        <fullName evidence="1">Uncharacterized protein</fullName>
    </submittedName>
</protein>
<organism evidence="1 2">
    <name type="scientific">Cryomyces antarcticus</name>
    <dbReference type="NCBI Taxonomy" id="329879"/>
    <lineage>
        <taxon>Eukaryota</taxon>
        <taxon>Fungi</taxon>
        <taxon>Dikarya</taxon>
        <taxon>Ascomycota</taxon>
        <taxon>Pezizomycotina</taxon>
        <taxon>Dothideomycetes</taxon>
        <taxon>Dothideomycetes incertae sedis</taxon>
        <taxon>Cryomyces</taxon>
    </lineage>
</organism>
<dbReference type="Proteomes" id="UP001357485">
    <property type="component" value="Unassembled WGS sequence"/>
</dbReference>
<feature type="non-terminal residue" evidence="1">
    <location>
        <position position="1"/>
    </location>
</feature>
<reference evidence="1 2" key="1">
    <citation type="submission" date="2023-08" db="EMBL/GenBank/DDBJ databases">
        <title>Black Yeasts Isolated from many extreme environments.</title>
        <authorList>
            <person name="Coleine C."/>
            <person name="Stajich J.E."/>
            <person name="Selbmann L."/>
        </authorList>
    </citation>
    <scope>NUCLEOTIDE SEQUENCE [LARGE SCALE GENOMIC DNA]</scope>
    <source>
        <strain evidence="1 2">CCFEE 536</strain>
    </source>
</reference>
<accession>A0ABR0KRD7</accession>
<gene>
    <name evidence="1" type="ORF">LTR16_007015</name>
</gene>
<keyword evidence="2" id="KW-1185">Reference proteome</keyword>